<dbReference type="NCBIfam" id="NF007797">
    <property type="entry name" value="PRK10502.1"/>
    <property type="match status" value="1"/>
</dbReference>
<dbReference type="AlphaFoldDB" id="A0A2T0WNU5"/>
<dbReference type="GO" id="GO:0005829">
    <property type="term" value="C:cytosol"/>
    <property type="evidence" value="ECO:0007669"/>
    <property type="project" value="TreeGrafter"/>
</dbReference>
<dbReference type="Gene3D" id="2.160.10.10">
    <property type="entry name" value="Hexapeptide repeat proteins"/>
    <property type="match status" value="1"/>
</dbReference>
<dbReference type="PANTHER" id="PTHR23416:SF23">
    <property type="entry name" value="ACETYLTRANSFERASE C18B11.09C-RELATED"/>
    <property type="match status" value="1"/>
</dbReference>
<dbReference type="RefSeq" id="WP_106133100.1">
    <property type="nucleotide sequence ID" value="NZ_PVTR01000004.1"/>
</dbReference>
<evidence type="ECO:0000256" key="1">
    <source>
        <dbReference type="ARBA" id="ARBA00007274"/>
    </source>
</evidence>
<keyword evidence="5" id="KW-1185">Reference proteome</keyword>
<evidence type="ECO:0000256" key="3">
    <source>
        <dbReference type="SAM" id="Phobius"/>
    </source>
</evidence>
<comment type="similarity">
    <text evidence="1">Belongs to the transferase hexapeptide repeat family.</text>
</comment>
<comment type="caution">
    <text evidence="4">The sequence shown here is derived from an EMBL/GenBank/DDBJ whole genome shotgun (WGS) entry which is preliminary data.</text>
</comment>
<gene>
    <name evidence="4" type="ORF">CLW00_10413</name>
</gene>
<dbReference type="EMBL" id="PVTR01000004">
    <property type="protein sequence ID" value="PRY88362.1"/>
    <property type="molecule type" value="Genomic_DNA"/>
</dbReference>
<keyword evidence="3" id="KW-0472">Membrane</keyword>
<dbReference type="GO" id="GO:0008374">
    <property type="term" value="F:O-acyltransferase activity"/>
    <property type="evidence" value="ECO:0007669"/>
    <property type="project" value="TreeGrafter"/>
</dbReference>
<organism evidence="4 5">
    <name type="scientific">Mongoliibacter ruber</name>
    <dbReference type="NCBI Taxonomy" id="1750599"/>
    <lineage>
        <taxon>Bacteria</taxon>
        <taxon>Pseudomonadati</taxon>
        <taxon>Bacteroidota</taxon>
        <taxon>Cytophagia</taxon>
        <taxon>Cytophagales</taxon>
        <taxon>Cyclobacteriaceae</taxon>
        <taxon>Mongoliibacter</taxon>
    </lineage>
</organism>
<evidence type="ECO:0000313" key="5">
    <source>
        <dbReference type="Proteomes" id="UP000238157"/>
    </source>
</evidence>
<name>A0A2T0WNU5_9BACT</name>
<dbReference type="InterPro" id="IPR051159">
    <property type="entry name" value="Hexapeptide_acetyltransf"/>
</dbReference>
<dbReference type="CDD" id="cd05825">
    <property type="entry name" value="LbH_wcaF_like"/>
    <property type="match status" value="1"/>
</dbReference>
<dbReference type="SUPFAM" id="SSF51161">
    <property type="entry name" value="Trimeric LpxA-like enzymes"/>
    <property type="match status" value="1"/>
</dbReference>
<dbReference type="PANTHER" id="PTHR23416">
    <property type="entry name" value="SIALIC ACID SYNTHASE-RELATED"/>
    <property type="match status" value="1"/>
</dbReference>
<evidence type="ECO:0000313" key="4">
    <source>
        <dbReference type="EMBL" id="PRY88362.1"/>
    </source>
</evidence>
<keyword evidence="3" id="KW-0812">Transmembrane</keyword>
<dbReference type="OrthoDB" id="9814490at2"/>
<protein>
    <submittedName>
        <fullName evidence="4">Putative colanic acid biosynthesis acetyltransferase WcaF</fullName>
    </submittedName>
</protein>
<accession>A0A2T0WNU5</accession>
<evidence type="ECO:0000256" key="2">
    <source>
        <dbReference type="ARBA" id="ARBA00022679"/>
    </source>
</evidence>
<dbReference type="InterPro" id="IPR011004">
    <property type="entry name" value="Trimer_LpxA-like_sf"/>
</dbReference>
<proteinExistence type="inferred from homology"/>
<reference evidence="4 5" key="1">
    <citation type="submission" date="2018-03" db="EMBL/GenBank/DDBJ databases">
        <title>Genomic Encyclopedia of Archaeal and Bacterial Type Strains, Phase II (KMG-II): from individual species to whole genera.</title>
        <authorList>
            <person name="Goeker M."/>
        </authorList>
    </citation>
    <scope>NUCLEOTIDE SEQUENCE [LARGE SCALE GENOMIC DNA]</scope>
    <source>
        <strain evidence="4 5">DSM 27929</strain>
    </source>
</reference>
<sequence>MNKISLIKFDNSFYKPGSKVKILLWYLVNMFFFKSSFIFPSKFKTRILRIFGASVGKNVLIKPNVNIKYPWFLEIGDNVWIGEQVWIDNLAMVSISDNVCISQGAMLLCGNHNYKKETFDLIIGEILLEEGVWIGAKAVVCPGVKCFSHSILTVGSVATTNLNPYSIYQGNPALKIRERKISSC</sequence>
<keyword evidence="3" id="KW-1133">Transmembrane helix</keyword>
<dbReference type="Proteomes" id="UP000238157">
    <property type="component" value="Unassembled WGS sequence"/>
</dbReference>
<feature type="transmembrane region" description="Helical" evidence="3">
    <location>
        <begin position="20"/>
        <end position="39"/>
    </location>
</feature>
<keyword evidence="2 4" id="KW-0808">Transferase</keyword>